<keyword evidence="3" id="KW-0489">Methyltransferase</keyword>
<dbReference type="InterPro" id="IPR020598">
    <property type="entry name" value="rRNA_Ade_methylase_Trfase_N"/>
</dbReference>
<dbReference type="SMART" id="SM00650">
    <property type="entry name" value="rADc"/>
    <property type="match status" value="1"/>
</dbReference>
<dbReference type="Gene3D" id="3.40.50.150">
    <property type="entry name" value="Vaccinia Virus protein VP39"/>
    <property type="match status" value="1"/>
</dbReference>
<evidence type="ECO:0000313" key="8">
    <source>
        <dbReference type="EMBL" id="CAB4933110.1"/>
    </source>
</evidence>
<dbReference type="GO" id="GO:0000179">
    <property type="term" value="F:rRNA (adenine-N6,N6-)-dimethyltransferase activity"/>
    <property type="evidence" value="ECO:0007669"/>
    <property type="project" value="InterPro"/>
</dbReference>
<protein>
    <submittedName>
        <fullName evidence="8">Unannotated protein</fullName>
    </submittedName>
</protein>
<dbReference type="GO" id="GO:0003723">
    <property type="term" value="F:RNA binding"/>
    <property type="evidence" value="ECO:0007669"/>
    <property type="project" value="UniProtKB-KW"/>
</dbReference>
<reference evidence="8" key="1">
    <citation type="submission" date="2020-05" db="EMBL/GenBank/DDBJ databases">
        <authorList>
            <person name="Chiriac C."/>
            <person name="Salcher M."/>
            <person name="Ghai R."/>
            <person name="Kavagutti S V."/>
        </authorList>
    </citation>
    <scope>NUCLEOTIDE SEQUENCE</scope>
</reference>
<dbReference type="PANTHER" id="PTHR11727:SF7">
    <property type="entry name" value="DIMETHYLADENOSINE TRANSFERASE-RELATED"/>
    <property type="match status" value="1"/>
</dbReference>
<dbReference type="PROSITE" id="PS51689">
    <property type="entry name" value="SAM_RNA_A_N6_MT"/>
    <property type="match status" value="1"/>
</dbReference>
<dbReference type="PROSITE" id="PS01131">
    <property type="entry name" value="RRNA_A_DIMETH"/>
    <property type="match status" value="1"/>
</dbReference>
<dbReference type="InterPro" id="IPR020596">
    <property type="entry name" value="rRNA_Ade_Mease_Trfase_CS"/>
</dbReference>
<dbReference type="HAMAP" id="MF_00607">
    <property type="entry name" value="16SrRNA_methyltr_A"/>
    <property type="match status" value="1"/>
</dbReference>
<keyword evidence="6" id="KW-0694">RNA-binding</keyword>
<dbReference type="PANTHER" id="PTHR11727">
    <property type="entry name" value="DIMETHYLADENOSINE TRANSFERASE"/>
    <property type="match status" value="1"/>
</dbReference>
<evidence type="ECO:0000256" key="1">
    <source>
        <dbReference type="ARBA" id="ARBA00022490"/>
    </source>
</evidence>
<evidence type="ECO:0000256" key="5">
    <source>
        <dbReference type="ARBA" id="ARBA00022691"/>
    </source>
</evidence>
<keyword evidence="1" id="KW-0963">Cytoplasm</keyword>
<accession>A0A6J7IQQ5</accession>
<organism evidence="8">
    <name type="scientific">freshwater metagenome</name>
    <dbReference type="NCBI Taxonomy" id="449393"/>
    <lineage>
        <taxon>unclassified sequences</taxon>
        <taxon>metagenomes</taxon>
        <taxon>ecological metagenomes</taxon>
    </lineage>
</organism>
<evidence type="ECO:0000256" key="6">
    <source>
        <dbReference type="ARBA" id="ARBA00022884"/>
    </source>
</evidence>
<dbReference type="CDD" id="cd02440">
    <property type="entry name" value="AdoMet_MTases"/>
    <property type="match status" value="1"/>
</dbReference>
<dbReference type="InterPro" id="IPR001737">
    <property type="entry name" value="KsgA/Erm"/>
</dbReference>
<evidence type="ECO:0000256" key="3">
    <source>
        <dbReference type="ARBA" id="ARBA00022603"/>
    </source>
</evidence>
<keyword evidence="2" id="KW-0698">rRNA processing</keyword>
<evidence type="ECO:0000256" key="4">
    <source>
        <dbReference type="ARBA" id="ARBA00022679"/>
    </source>
</evidence>
<gene>
    <name evidence="8" type="ORF">UFOPK3684_01072</name>
</gene>
<dbReference type="Gene3D" id="1.10.8.100">
    <property type="entry name" value="Ribosomal RNA adenine dimethylase-like, domain 2"/>
    <property type="match status" value="1"/>
</dbReference>
<dbReference type="SUPFAM" id="SSF53335">
    <property type="entry name" value="S-adenosyl-L-methionine-dependent methyltransferases"/>
    <property type="match status" value="1"/>
</dbReference>
<dbReference type="InterPro" id="IPR023165">
    <property type="entry name" value="rRNA_Ade_diMease-like_C"/>
</dbReference>
<dbReference type="Pfam" id="PF00398">
    <property type="entry name" value="RrnaAD"/>
    <property type="match status" value="1"/>
</dbReference>
<feature type="domain" description="Ribosomal RNA adenine methylase transferase N-terminal" evidence="7">
    <location>
        <begin position="34"/>
        <end position="206"/>
    </location>
</feature>
<dbReference type="InterPro" id="IPR029063">
    <property type="entry name" value="SAM-dependent_MTases_sf"/>
</dbReference>
<dbReference type="AlphaFoldDB" id="A0A6J7IQQ5"/>
<dbReference type="EMBL" id="CAFBMZ010000083">
    <property type="protein sequence ID" value="CAB4933110.1"/>
    <property type="molecule type" value="Genomic_DNA"/>
</dbReference>
<dbReference type="InterPro" id="IPR011530">
    <property type="entry name" value="rRNA_adenine_dimethylase"/>
</dbReference>
<dbReference type="FunFam" id="3.40.50.150:FF:000023">
    <property type="entry name" value="Ribosomal RNA small subunit methyltransferase A"/>
    <property type="match status" value="1"/>
</dbReference>
<keyword evidence="5" id="KW-0949">S-adenosyl-L-methionine</keyword>
<keyword evidence="4" id="KW-0808">Transferase</keyword>
<name>A0A6J7IQQ5_9ZZZZ</name>
<sequence length="280" mass="29788">MTLLGAAEIRELAASLDLKPSKSLGQNFVIDSNICTKIVRIAGVTSDDIALEIGPGLGSLTLALLQSAASVIAVEIDHRLATQLPVTVEKHFENPENLTVINQDALALEDLSAQPTVLVANLPYNVSVPVLLHLLEKFPSIRTGVVMVQAEVADRLAGHPGTKEYGVPSVKAAWWADVKGAGSVSRSVFWPAPNVDSKLVSFTRRATPGDEALRKKTFTIIDAAFAQRRKMLRSALSSLYGSSSAAEAHLQRAGIDPTLRGEALEISGFCAIASLAPDNF</sequence>
<proteinExistence type="inferred from homology"/>
<dbReference type="NCBIfam" id="TIGR00755">
    <property type="entry name" value="ksgA"/>
    <property type="match status" value="1"/>
</dbReference>
<evidence type="ECO:0000259" key="7">
    <source>
        <dbReference type="SMART" id="SM00650"/>
    </source>
</evidence>
<dbReference type="GO" id="GO:0005829">
    <property type="term" value="C:cytosol"/>
    <property type="evidence" value="ECO:0007669"/>
    <property type="project" value="TreeGrafter"/>
</dbReference>
<evidence type="ECO:0000256" key="2">
    <source>
        <dbReference type="ARBA" id="ARBA00022552"/>
    </source>
</evidence>